<feature type="transmembrane region" description="Helical" evidence="1">
    <location>
        <begin position="275"/>
        <end position="298"/>
    </location>
</feature>
<sequence>MFLVLISASFAASAHKASDAYLSLTWNGERWVGRWDMALRDLQEAVGLDQDDDGRITWRELRERGDAVAAHALSRLDISGDGRACRLGSEGLRVDEHSDGGYAVLDFRADCPATVRQLMVDYRWFFEFDARHRGLFSLVGPSGARSAVFSPEQPTQTFELAGKGGVWPELAAFVQEGMTHIWAGYDHLLFLLSLLLPAALARDGLTWRRKANLAEIGTDVLAVVTAFTLAHSLTLALTVWQYLALPSRWVEAAIAASVAVAALNNIYAWFTERRVWLAFGFGLIHGMGIAGVLLDLALPKSGQALALLGFNLGVELGQLAIIAVALPLIYWGSRQRYYPVWVLKYGSTGIVGLALIWLVERGLDVAILPS</sequence>
<name>A0A177PIF1_9GAMM</name>
<dbReference type="STRING" id="702114.A1355_16845"/>
<dbReference type="EMBL" id="LUUK01000004">
    <property type="protein sequence ID" value="OAI29160.1"/>
    <property type="molecule type" value="Genomic_DNA"/>
</dbReference>
<dbReference type="InterPro" id="IPR018247">
    <property type="entry name" value="EF_Hand_1_Ca_BS"/>
</dbReference>
<dbReference type="PROSITE" id="PS00018">
    <property type="entry name" value="EF_HAND_1"/>
    <property type="match status" value="1"/>
</dbReference>
<feature type="transmembrane region" description="Helical" evidence="1">
    <location>
        <begin position="182"/>
        <end position="200"/>
    </location>
</feature>
<comment type="caution">
    <text evidence="2">The sequence shown here is derived from an EMBL/GenBank/DDBJ whole genome shotgun (WGS) entry which is preliminary data.</text>
</comment>
<dbReference type="Pfam" id="PF13795">
    <property type="entry name" value="HupE_UreJ_2"/>
    <property type="match status" value="1"/>
</dbReference>
<feature type="transmembrane region" description="Helical" evidence="1">
    <location>
        <begin position="220"/>
        <end position="243"/>
    </location>
</feature>
<evidence type="ECO:0000256" key="1">
    <source>
        <dbReference type="SAM" id="Phobius"/>
    </source>
</evidence>
<gene>
    <name evidence="2" type="ORF">A1355_16845</name>
</gene>
<keyword evidence="1" id="KW-0472">Membrane</keyword>
<dbReference type="Proteomes" id="UP000077628">
    <property type="component" value="Unassembled WGS sequence"/>
</dbReference>
<reference evidence="3" key="1">
    <citation type="submission" date="2016-03" db="EMBL/GenBank/DDBJ databases">
        <authorList>
            <person name="Heylen K."/>
            <person name="De Vos P."/>
            <person name="Vekeman B."/>
        </authorList>
    </citation>
    <scope>NUCLEOTIDE SEQUENCE [LARGE SCALE GENOMIC DNA]</scope>
    <source>
        <strain evidence="3">R-45383</strain>
    </source>
</reference>
<keyword evidence="1" id="KW-1133">Transmembrane helix</keyword>
<evidence type="ECO:0000313" key="3">
    <source>
        <dbReference type="Proteomes" id="UP000077628"/>
    </source>
</evidence>
<keyword evidence="1" id="KW-0812">Transmembrane</keyword>
<dbReference type="AlphaFoldDB" id="A0A177PIF1"/>
<evidence type="ECO:0000313" key="2">
    <source>
        <dbReference type="EMBL" id="OAI29160.1"/>
    </source>
</evidence>
<feature type="transmembrane region" description="Helical" evidence="1">
    <location>
        <begin position="342"/>
        <end position="359"/>
    </location>
</feature>
<feature type="transmembrane region" description="Helical" evidence="1">
    <location>
        <begin position="249"/>
        <end position="268"/>
    </location>
</feature>
<keyword evidence="3" id="KW-1185">Reference proteome</keyword>
<protein>
    <recommendedName>
        <fullName evidence="4">HupE/UreJ family protein</fullName>
    </recommendedName>
</protein>
<feature type="transmembrane region" description="Helical" evidence="1">
    <location>
        <begin position="304"/>
        <end position="330"/>
    </location>
</feature>
<evidence type="ECO:0008006" key="4">
    <source>
        <dbReference type="Google" id="ProtNLM"/>
    </source>
</evidence>
<organism evidence="2 3">
    <name type="scientific">Methylomonas koyamae</name>
    <dbReference type="NCBI Taxonomy" id="702114"/>
    <lineage>
        <taxon>Bacteria</taxon>
        <taxon>Pseudomonadati</taxon>
        <taxon>Pseudomonadota</taxon>
        <taxon>Gammaproteobacteria</taxon>
        <taxon>Methylococcales</taxon>
        <taxon>Methylococcaceae</taxon>
        <taxon>Methylomonas</taxon>
    </lineage>
</organism>
<accession>A0A177PIF1</accession>
<proteinExistence type="predicted"/>
<dbReference type="InterPro" id="IPR032809">
    <property type="entry name" value="Put_HupE_UreJ"/>
</dbReference>